<name>A0A645JT23_9ZZZZ</name>
<evidence type="ECO:0000313" key="2">
    <source>
        <dbReference type="EMBL" id="MPN62483.1"/>
    </source>
</evidence>
<comment type="caution">
    <text evidence="2">The sequence shown here is derived from an EMBL/GenBank/DDBJ whole genome shotgun (WGS) entry which is preliminary data.</text>
</comment>
<feature type="region of interest" description="Disordered" evidence="1">
    <location>
        <begin position="22"/>
        <end position="96"/>
    </location>
</feature>
<reference evidence="2" key="1">
    <citation type="submission" date="2019-08" db="EMBL/GenBank/DDBJ databases">
        <authorList>
            <person name="Kucharzyk K."/>
            <person name="Murdoch R.W."/>
            <person name="Higgins S."/>
            <person name="Loffler F."/>
        </authorList>
    </citation>
    <scope>NUCLEOTIDE SEQUENCE</scope>
</reference>
<evidence type="ECO:0000256" key="1">
    <source>
        <dbReference type="SAM" id="MobiDB-lite"/>
    </source>
</evidence>
<proteinExistence type="predicted"/>
<dbReference type="EMBL" id="VSSQ01140561">
    <property type="protein sequence ID" value="MPN62483.1"/>
    <property type="molecule type" value="Genomic_DNA"/>
</dbReference>
<accession>A0A645JT23</accession>
<organism evidence="2">
    <name type="scientific">bioreactor metagenome</name>
    <dbReference type="NCBI Taxonomy" id="1076179"/>
    <lineage>
        <taxon>unclassified sequences</taxon>
        <taxon>metagenomes</taxon>
        <taxon>ecological metagenomes</taxon>
    </lineage>
</organism>
<protein>
    <submittedName>
        <fullName evidence="2">Uncharacterized protein</fullName>
    </submittedName>
</protein>
<gene>
    <name evidence="2" type="ORF">SDC9_210232</name>
</gene>
<dbReference type="AlphaFoldDB" id="A0A645JT23"/>
<sequence length="96" mass="10375">MPEGITIDFNGQGEAVSAALAEATEPPPKLLPGQQRHPNTGEIFSPRPQEKGPNDAGTSFDPIQTLLVRPDKKEKPNPEPPAFDLMKHLSANPRKA</sequence>